<reference evidence="2" key="3">
    <citation type="submission" date="2025-08" db="UniProtKB">
        <authorList>
            <consortium name="Ensembl"/>
        </authorList>
    </citation>
    <scope>IDENTIFICATION</scope>
</reference>
<reference evidence="2" key="4">
    <citation type="submission" date="2025-09" db="UniProtKB">
        <authorList>
            <consortium name="Ensembl"/>
        </authorList>
    </citation>
    <scope>IDENTIFICATION</scope>
</reference>
<dbReference type="InParanoid" id="H2XXB7"/>
<organism evidence="2 3">
    <name type="scientific">Ciona intestinalis</name>
    <name type="common">Transparent sea squirt</name>
    <name type="synonym">Ascidia intestinalis</name>
    <dbReference type="NCBI Taxonomy" id="7719"/>
    <lineage>
        <taxon>Eukaryota</taxon>
        <taxon>Metazoa</taxon>
        <taxon>Chordata</taxon>
        <taxon>Tunicata</taxon>
        <taxon>Ascidiacea</taxon>
        <taxon>Phlebobranchia</taxon>
        <taxon>Cionidae</taxon>
        <taxon>Ciona</taxon>
    </lineage>
</organism>
<evidence type="ECO:0000313" key="3">
    <source>
        <dbReference type="Proteomes" id="UP000008144"/>
    </source>
</evidence>
<feature type="domain" description="TIR" evidence="1">
    <location>
        <begin position="29"/>
        <end position="163"/>
    </location>
</feature>
<keyword evidence="3" id="KW-1185">Reference proteome</keyword>
<protein>
    <recommendedName>
        <fullName evidence="1">TIR domain-containing protein</fullName>
    </recommendedName>
</protein>
<dbReference type="HOGENOM" id="CLU_1106798_0_0_1"/>
<dbReference type="Ensembl" id="ENSCINT00000035289.1">
    <property type="protein sequence ID" value="ENSCINP00000034301.1"/>
    <property type="gene ID" value="ENSCING00000024363.1"/>
</dbReference>
<dbReference type="SMART" id="SM00255">
    <property type="entry name" value="TIR"/>
    <property type="match status" value="1"/>
</dbReference>
<dbReference type="InterPro" id="IPR035897">
    <property type="entry name" value="Toll_tir_struct_dom_sf"/>
</dbReference>
<dbReference type="AlphaFoldDB" id="H2XXB7"/>
<dbReference type="PROSITE" id="PS50104">
    <property type="entry name" value="TIR"/>
    <property type="match status" value="1"/>
</dbReference>
<accession>H2XXB7</accession>
<dbReference type="GO" id="GO:0007165">
    <property type="term" value="P:signal transduction"/>
    <property type="evidence" value="ECO:0007669"/>
    <property type="project" value="InterPro"/>
</dbReference>
<evidence type="ECO:0000259" key="1">
    <source>
        <dbReference type="PROSITE" id="PS50104"/>
    </source>
</evidence>
<proteinExistence type="predicted"/>
<dbReference type="Proteomes" id="UP000008144">
    <property type="component" value="Chromosome 14"/>
</dbReference>
<dbReference type="Pfam" id="PF01582">
    <property type="entry name" value="TIR"/>
    <property type="match status" value="1"/>
</dbReference>
<reference evidence="3" key="1">
    <citation type="journal article" date="2002" name="Science">
        <title>The draft genome of Ciona intestinalis: insights into chordate and vertebrate origins.</title>
        <authorList>
            <person name="Dehal P."/>
            <person name="Satou Y."/>
            <person name="Campbell R.K."/>
            <person name="Chapman J."/>
            <person name="Degnan B."/>
            <person name="De Tomaso A."/>
            <person name="Davidson B."/>
            <person name="Di Gregorio A."/>
            <person name="Gelpke M."/>
            <person name="Goodstein D.M."/>
            <person name="Harafuji N."/>
            <person name="Hastings K.E."/>
            <person name="Ho I."/>
            <person name="Hotta K."/>
            <person name="Huang W."/>
            <person name="Kawashima T."/>
            <person name="Lemaire P."/>
            <person name="Martinez D."/>
            <person name="Meinertzhagen I.A."/>
            <person name="Necula S."/>
            <person name="Nonaka M."/>
            <person name="Putnam N."/>
            <person name="Rash S."/>
            <person name="Saiga H."/>
            <person name="Satake M."/>
            <person name="Terry A."/>
            <person name="Yamada L."/>
            <person name="Wang H.G."/>
            <person name="Awazu S."/>
            <person name="Azumi K."/>
            <person name="Boore J."/>
            <person name="Branno M."/>
            <person name="Chin-Bow S."/>
            <person name="DeSantis R."/>
            <person name="Doyle S."/>
            <person name="Francino P."/>
            <person name="Keys D.N."/>
            <person name="Haga S."/>
            <person name="Hayashi H."/>
            <person name="Hino K."/>
            <person name="Imai K.S."/>
            <person name="Inaba K."/>
            <person name="Kano S."/>
            <person name="Kobayashi K."/>
            <person name="Kobayashi M."/>
            <person name="Lee B.I."/>
            <person name="Makabe K.W."/>
            <person name="Manohar C."/>
            <person name="Matassi G."/>
            <person name="Medina M."/>
            <person name="Mochizuki Y."/>
            <person name="Mount S."/>
            <person name="Morishita T."/>
            <person name="Miura S."/>
            <person name="Nakayama A."/>
            <person name="Nishizaka S."/>
            <person name="Nomoto H."/>
            <person name="Ohta F."/>
            <person name="Oishi K."/>
            <person name="Rigoutsos I."/>
            <person name="Sano M."/>
            <person name="Sasaki A."/>
            <person name="Sasakura Y."/>
            <person name="Shoguchi E."/>
            <person name="Shin-i T."/>
            <person name="Spagnuolo A."/>
            <person name="Stainier D."/>
            <person name="Suzuki M.M."/>
            <person name="Tassy O."/>
            <person name="Takatori N."/>
            <person name="Tokuoka M."/>
            <person name="Yagi K."/>
            <person name="Yoshizaki F."/>
            <person name="Wada S."/>
            <person name="Zhang C."/>
            <person name="Hyatt P.D."/>
            <person name="Larimer F."/>
            <person name="Detter C."/>
            <person name="Doggett N."/>
            <person name="Glavina T."/>
            <person name="Hawkins T."/>
            <person name="Richardson P."/>
            <person name="Lucas S."/>
            <person name="Kohara Y."/>
            <person name="Levine M."/>
            <person name="Satoh N."/>
            <person name="Rokhsar D.S."/>
        </authorList>
    </citation>
    <scope>NUCLEOTIDE SEQUENCE [LARGE SCALE GENOMIC DNA]</scope>
</reference>
<dbReference type="GeneTree" id="ENSGT01090000259985"/>
<dbReference type="SUPFAM" id="SSF52200">
    <property type="entry name" value="Toll/Interleukin receptor TIR domain"/>
    <property type="match status" value="1"/>
</dbReference>
<sequence>MFTAVLWWKRVYLFVYYKRKFGTNEPDNKCYGAFLSYHFSTDMDKFAKQLTRDAVSVVRDGLEGLGYRVYDEVKDGHSSGYQAPNIINTMRKCHKVIIIITPDYLKDHWCMFTLQKSFLEMIEARSKMIFILTPGSSAFIKQHRQDNESCRLVHRAIALNHALQWSDERRFDLKYFLLRLENVMPKLVSQRFRHVSHTSSVSSQPCRYNSGYLRSVSNDTQTTELGSPRPESEKTFTELTVTMEKENELRV</sequence>
<dbReference type="InterPro" id="IPR000157">
    <property type="entry name" value="TIR_dom"/>
</dbReference>
<name>H2XXB7_CIOIN</name>
<evidence type="ECO:0000313" key="2">
    <source>
        <dbReference type="Ensembl" id="ENSCINP00000034301.1"/>
    </source>
</evidence>
<reference evidence="2" key="2">
    <citation type="journal article" date="2008" name="Genome Biol.">
        <title>Improved genome assembly and evidence-based global gene model set for the chordate Ciona intestinalis: new insight into intron and operon populations.</title>
        <authorList>
            <person name="Satou Y."/>
            <person name="Mineta K."/>
            <person name="Ogasawara M."/>
            <person name="Sasakura Y."/>
            <person name="Shoguchi E."/>
            <person name="Ueno K."/>
            <person name="Yamada L."/>
            <person name="Matsumoto J."/>
            <person name="Wasserscheid J."/>
            <person name="Dewar K."/>
            <person name="Wiley G.B."/>
            <person name="Macmil S.L."/>
            <person name="Roe B.A."/>
            <person name="Zeller R.W."/>
            <person name="Hastings K.E."/>
            <person name="Lemaire P."/>
            <person name="Lindquist E."/>
            <person name="Endo T."/>
            <person name="Hotta K."/>
            <person name="Inaba K."/>
        </authorList>
    </citation>
    <scope>NUCLEOTIDE SEQUENCE [LARGE SCALE GENOMIC DNA]</scope>
    <source>
        <strain evidence="2">wild type</strain>
    </source>
</reference>
<dbReference type="EMBL" id="EAAA01001273">
    <property type="status" value="NOT_ANNOTATED_CDS"/>
    <property type="molecule type" value="Genomic_DNA"/>
</dbReference>
<dbReference type="Gene3D" id="3.40.50.10140">
    <property type="entry name" value="Toll/interleukin-1 receptor homology (TIR) domain"/>
    <property type="match status" value="1"/>
</dbReference>